<sequence>MDDIFVGRLMSSDLHTVSPDTLVEEAANVMLEEGIGSVMVVDGNNDLQGILTTTDFVGIVAASSPKAETTVAKYMSTDVITTTVQDPITEVAETMLEHGFHHMPVVSDTDGVIGIITTADLTSYLSHVQTPSPS</sequence>
<evidence type="ECO:0000313" key="5">
    <source>
        <dbReference type="Proteomes" id="UP000011566"/>
    </source>
</evidence>
<dbReference type="Pfam" id="PF00571">
    <property type="entry name" value="CBS"/>
    <property type="match status" value="2"/>
</dbReference>
<dbReference type="PROSITE" id="PS51371">
    <property type="entry name" value="CBS"/>
    <property type="match status" value="2"/>
</dbReference>
<keyword evidence="1 2" id="KW-0129">CBS domain</keyword>
<dbReference type="EMBL" id="AOMB01000020">
    <property type="protein sequence ID" value="EMA39214.1"/>
    <property type="molecule type" value="Genomic_DNA"/>
</dbReference>
<proteinExistence type="predicted"/>
<dbReference type="SUPFAM" id="SSF54631">
    <property type="entry name" value="CBS-domain pair"/>
    <property type="match status" value="1"/>
</dbReference>
<keyword evidence="5" id="KW-1185">Reference proteome</keyword>
<dbReference type="Gene3D" id="3.10.580.10">
    <property type="entry name" value="CBS-domain"/>
    <property type="match status" value="1"/>
</dbReference>
<dbReference type="RefSeq" id="WP_007692196.1">
    <property type="nucleotide sequence ID" value="NZ_AJRK01000369.1"/>
</dbReference>
<evidence type="ECO:0000313" key="4">
    <source>
        <dbReference type="EMBL" id="EMA39214.1"/>
    </source>
</evidence>
<evidence type="ECO:0000256" key="2">
    <source>
        <dbReference type="PROSITE-ProRule" id="PRU00703"/>
    </source>
</evidence>
<dbReference type="InterPro" id="IPR046342">
    <property type="entry name" value="CBS_dom_sf"/>
</dbReference>
<dbReference type="AlphaFoldDB" id="M0M3M2"/>
<dbReference type="CDD" id="cd09836">
    <property type="entry name" value="CBS_pair_arch"/>
    <property type="match status" value="1"/>
</dbReference>
<dbReference type="PATRIC" id="fig|1132509.6.peg.1552"/>
<reference evidence="4 5" key="1">
    <citation type="journal article" date="2014" name="PLoS Genet.">
        <title>Phylogenetically driven sequencing of extremely halophilic archaea reveals strategies for static and dynamic osmo-response.</title>
        <authorList>
            <person name="Becker E.A."/>
            <person name="Seitzer P.M."/>
            <person name="Tritt A."/>
            <person name="Larsen D."/>
            <person name="Krusor M."/>
            <person name="Yao A.I."/>
            <person name="Wu D."/>
            <person name="Madern D."/>
            <person name="Eisen J.A."/>
            <person name="Darling A.E."/>
            <person name="Facciotti M.T."/>
        </authorList>
    </citation>
    <scope>NUCLEOTIDE SEQUENCE [LARGE SCALE GENOMIC DNA]</scope>
    <source>
        <strain evidence="4 5">100A6</strain>
    </source>
</reference>
<feature type="domain" description="CBS" evidence="3">
    <location>
        <begin position="75"/>
        <end position="134"/>
    </location>
</feature>
<dbReference type="PANTHER" id="PTHR43080">
    <property type="entry name" value="CBS DOMAIN-CONTAINING PROTEIN CBSX3, MITOCHONDRIAL"/>
    <property type="match status" value="1"/>
</dbReference>
<dbReference type="InterPro" id="IPR000644">
    <property type="entry name" value="CBS_dom"/>
</dbReference>
<dbReference type="SMART" id="SM00116">
    <property type="entry name" value="CBS"/>
    <property type="match status" value="2"/>
</dbReference>
<feature type="domain" description="CBS" evidence="3">
    <location>
        <begin position="10"/>
        <end position="68"/>
    </location>
</feature>
<evidence type="ECO:0000259" key="3">
    <source>
        <dbReference type="PROSITE" id="PS51371"/>
    </source>
</evidence>
<organism evidence="4 5">
    <name type="scientific">Halococcus hamelinensis 100A6</name>
    <dbReference type="NCBI Taxonomy" id="1132509"/>
    <lineage>
        <taxon>Archaea</taxon>
        <taxon>Methanobacteriati</taxon>
        <taxon>Methanobacteriota</taxon>
        <taxon>Stenosarchaea group</taxon>
        <taxon>Halobacteria</taxon>
        <taxon>Halobacteriales</taxon>
        <taxon>Halococcaceae</taxon>
        <taxon>Halococcus</taxon>
    </lineage>
</organism>
<evidence type="ECO:0000256" key="1">
    <source>
        <dbReference type="ARBA" id="ARBA00023122"/>
    </source>
</evidence>
<dbReference type="InterPro" id="IPR051257">
    <property type="entry name" value="Diverse_CBS-Domain"/>
</dbReference>
<protein>
    <submittedName>
        <fullName evidence="4">Signal transduction protein with CBS domains</fullName>
    </submittedName>
</protein>
<dbReference type="Proteomes" id="UP000011566">
    <property type="component" value="Unassembled WGS sequence"/>
</dbReference>
<accession>M0M3M2</accession>
<dbReference type="PANTHER" id="PTHR43080:SF2">
    <property type="entry name" value="CBS DOMAIN-CONTAINING PROTEIN"/>
    <property type="match status" value="1"/>
</dbReference>
<comment type="caution">
    <text evidence="4">The sequence shown here is derived from an EMBL/GenBank/DDBJ whole genome shotgun (WGS) entry which is preliminary data.</text>
</comment>
<gene>
    <name evidence="4" type="ORF">C447_06848</name>
</gene>
<dbReference type="eggNOG" id="arCOG00606">
    <property type="taxonomic scope" value="Archaea"/>
</dbReference>
<name>M0M3M2_9EURY</name>
<dbReference type="OrthoDB" id="8919at2157"/>